<dbReference type="EMBL" id="OZ037951">
    <property type="protein sequence ID" value="CAL1715131.1"/>
    <property type="molecule type" value="Genomic_DNA"/>
</dbReference>
<keyword evidence="4" id="KW-1185">Reference proteome</keyword>
<evidence type="ECO:0000256" key="2">
    <source>
        <dbReference type="SAM" id="MobiDB-lite"/>
    </source>
</evidence>
<organism evidence="3 4">
    <name type="scientific">Somion occarium</name>
    <dbReference type="NCBI Taxonomy" id="3059160"/>
    <lineage>
        <taxon>Eukaryota</taxon>
        <taxon>Fungi</taxon>
        <taxon>Dikarya</taxon>
        <taxon>Basidiomycota</taxon>
        <taxon>Agaricomycotina</taxon>
        <taxon>Agaricomycetes</taxon>
        <taxon>Polyporales</taxon>
        <taxon>Cerrenaceae</taxon>
        <taxon>Somion</taxon>
    </lineage>
</organism>
<evidence type="ECO:0000313" key="3">
    <source>
        <dbReference type="EMBL" id="CAL1715131.1"/>
    </source>
</evidence>
<sequence>MDQDSFRQLLQSGGSAASSRNVQPTATSKGKAKKADSSQPAFKPRTIKKSAASNYRDRASERRHGLASDYAQVEALAEDFERRAAEAADALAKKTLEEQRWRKLPVTRLLRISSQSLAAKTRMRSRRLL</sequence>
<feature type="region of interest" description="Disordered" evidence="2">
    <location>
        <begin position="1"/>
        <end position="66"/>
    </location>
</feature>
<evidence type="ECO:0000256" key="1">
    <source>
        <dbReference type="SAM" id="Coils"/>
    </source>
</evidence>
<reference evidence="4" key="1">
    <citation type="submission" date="2024-04" db="EMBL/GenBank/DDBJ databases">
        <authorList>
            <person name="Shaw F."/>
            <person name="Minotto A."/>
        </authorList>
    </citation>
    <scope>NUCLEOTIDE SEQUENCE [LARGE SCALE GENOMIC DNA]</scope>
</reference>
<feature type="coiled-coil region" evidence="1">
    <location>
        <begin position="70"/>
        <end position="97"/>
    </location>
</feature>
<evidence type="ECO:0000313" key="4">
    <source>
        <dbReference type="Proteomes" id="UP001497453"/>
    </source>
</evidence>
<dbReference type="Proteomes" id="UP001497453">
    <property type="component" value="Chromosome 8"/>
</dbReference>
<name>A0ABP1E4Y6_9APHY</name>
<protein>
    <submittedName>
        <fullName evidence="3">Uncharacterized protein</fullName>
    </submittedName>
</protein>
<feature type="compositionally biased region" description="Basic and acidic residues" evidence="2">
    <location>
        <begin position="55"/>
        <end position="66"/>
    </location>
</feature>
<feature type="compositionally biased region" description="Polar residues" evidence="2">
    <location>
        <begin position="1"/>
        <end position="28"/>
    </location>
</feature>
<accession>A0ABP1E4Y6</accession>
<keyword evidence="1" id="KW-0175">Coiled coil</keyword>
<gene>
    <name evidence="3" type="ORF">GFSPODELE1_LOCUS10076</name>
</gene>
<proteinExistence type="predicted"/>